<dbReference type="Proteomes" id="UP000272051">
    <property type="component" value="Unassembled WGS sequence"/>
</dbReference>
<evidence type="ECO:0000256" key="1">
    <source>
        <dbReference type="ARBA" id="ARBA00022679"/>
    </source>
</evidence>
<proteinExistence type="predicted"/>
<keyword evidence="4" id="KW-0418">Kinase</keyword>
<dbReference type="PANTHER" id="PTHR20861">
    <property type="entry name" value="HOMOSERINE/4-DIPHOSPHOCYTIDYL-2-C-METHYL-D-ERYTHRITOL KINASE"/>
    <property type="match status" value="1"/>
</dbReference>
<dbReference type="Pfam" id="PF00288">
    <property type="entry name" value="GHMP_kinases_N"/>
    <property type="match status" value="1"/>
</dbReference>
<dbReference type="SUPFAM" id="SSF54211">
    <property type="entry name" value="Ribosomal protein S5 domain 2-like"/>
    <property type="match status" value="1"/>
</dbReference>
<comment type="caution">
    <text evidence="4">The sequence shown here is derived from an EMBL/GenBank/DDBJ whole genome shotgun (WGS) entry which is preliminary data.</text>
</comment>
<dbReference type="InterPro" id="IPR013750">
    <property type="entry name" value="GHMP_kinase_C_dom"/>
</dbReference>
<evidence type="ECO:0000259" key="2">
    <source>
        <dbReference type="Pfam" id="PF00288"/>
    </source>
</evidence>
<feature type="domain" description="GHMP kinase N-terminal" evidence="2">
    <location>
        <begin position="50"/>
        <end position="109"/>
    </location>
</feature>
<dbReference type="InterPro" id="IPR014721">
    <property type="entry name" value="Ribsml_uS5_D2-typ_fold_subgr"/>
</dbReference>
<protein>
    <submittedName>
        <fullName evidence="4">GHMP kinase</fullName>
    </submittedName>
</protein>
<dbReference type="Pfam" id="PF08544">
    <property type="entry name" value="GHMP_kinases_C"/>
    <property type="match status" value="1"/>
</dbReference>
<gene>
    <name evidence="4" type="ORF">DRJ33_04590</name>
</gene>
<dbReference type="PANTHER" id="PTHR20861:SF6">
    <property type="entry name" value="BETA-RIBOFURANOSYLPHENOL 5'-PHOSPHATE SYNTHASE"/>
    <property type="match status" value="1"/>
</dbReference>
<dbReference type="Gene3D" id="3.30.230.10">
    <property type="match status" value="1"/>
</dbReference>
<accession>A0A497EZL2</accession>
<evidence type="ECO:0000313" key="4">
    <source>
        <dbReference type="EMBL" id="RLE52088.1"/>
    </source>
</evidence>
<feature type="domain" description="GHMP kinase C-terminal" evidence="3">
    <location>
        <begin position="203"/>
        <end position="287"/>
    </location>
</feature>
<dbReference type="InterPro" id="IPR004422">
    <property type="entry name" value="RFAP_synthase"/>
</dbReference>
<organism evidence="4 5">
    <name type="scientific">Thermoproteota archaeon</name>
    <dbReference type="NCBI Taxonomy" id="2056631"/>
    <lineage>
        <taxon>Archaea</taxon>
        <taxon>Thermoproteota</taxon>
    </lineage>
</organism>
<dbReference type="EMBL" id="QMQX01000069">
    <property type="protein sequence ID" value="RLE52088.1"/>
    <property type="molecule type" value="Genomic_DNA"/>
</dbReference>
<dbReference type="PIRSF" id="PIRSF004884">
    <property type="entry name" value="Sugar_kin_arch"/>
    <property type="match status" value="1"/>
</dbReference>
<name>A0A497EZL2_9CREN</name>
<dbReference type="AlphaFoldDB" id="A0A497EZL2"/>
<dbReference type="GO" id="GO:0016301">
    <property type="term" value="F:kinase activity"/>
    <property type="evidence" value="ECO:0007669"/>
    <property type="project" value="UniProtKB-KW"/>
</dbReference>
<evidence type="ECO:0000259" key="3">
    <source>
        <dbReference type="Pfam" id="PF08544"/>
    </source>
</evidence>
<sequence length="309" mass="34254">APAHLHAGNFDLTGDLGRLYGTVGFAIDYQLEISAERSDSVEADDIWAKHYAEKLVRKLGVRGVSIKVKKKIPAYVGLGFHTTLALSIGMAISRLYKLGLAVEDIALAVRRGLITALGIYAFKVGGFIVEGGFKTELREKVVPPLIFRAEIPDNWFFIVATPEKPALKIREVREREDEVLKSLRQMPKYLSDELSRIVLMKVIPSMVERDLEGFGEGLTLFNSKLGEFWSEYQGGVYCHPVVEEGIKIMLKKSRCACQSSWGPTFYSIVEGEDDAKELAKELEAFLKANGGGEVFYTKADNDGAEILEG</sequence>
<dbReference type="InterPro" id="IPR006204">
    <property type="entry name" value="GHMP_kinase_N_dom"/>
</dbReference>
<dbReference type="NCBIfam" id="TIGR00144">
    <property type="entry name" value="beta_RFAP_syn"/>
    <property type="match status" value="1"/>
</dbReference>
<keyword evidence="1" id="KW-0808">Transferase</keyword>
<evidence type="ECO:0000313" key="5">
    <source>
        <dbReference type="Proteomes" id="UP000272051"/>
    </source>
</evidence>
<dbReference type="GO" id="GO:0005524">
    <property type="term" value="F:ATP binding"/>
    <property type="evidence" value="ECO:0007669"/>
    <property type="project" value="InterPro"/>
</dbReference>
<dbReference type="InterPro" id="IPR020568">
    <property type="entry name" value="Ribosomal_Su5_D2-typ_SF"/>
</dbReference>
<reference evidence="4 5" key="1">
    <citation type="submission" date="2018-06" db="EMBL/GenBank/DDBJ databases">
        <title>Extensive metabolic versatility and redundancy in microbially diverse, dynamic hydrothermal sediments.</title>
        <authorList>
            <person name="Dombrowski N."/>
            <person name="Teske A."/>
            <person name="Baker B.J."/>
        </authorList>
    </citation>
    <scope>NUCLEOTIDE SEQUENCE [LARGE SCALE GENOMIC DNA]</scope>
    <source>
        <strain evidence="4">B34_G17</strain>
    </source>
</reference>
<feature type="non-terminal residue" evidence="4">
    <location>
        <position position="1"/>
    </location>
</feature>